<keyword evidence="3" id="KW-1185">Reference proteome</keyword>
<proteinExistence type="predicted"/>
<dbReference type="Gene3D" id="2.180.10.10">
    <property type="entry name" value="RHS repeat-associated core"/>
    <property type="match status" value="1"/>
</dbReference>
<organism evidence="2 3">
    <name type="scientific">Lepraria finkii</name>
    <dbReference type="NCBI Taxonomy" id="1340010"/>
    <lineage>
        <taxon>Eukaryota</taxon>
        <taxon>Fungi</taxon>
        <taxon>Dikarya</taxon>
        <taxon>Ascomycota</taxon>
        <taxon>Pezizomycotina</taxon>
        <taxon>Lecanoromycetes</taxon>
        <taxon>OSLEUM clade</taxon>
        <taxon>Lecanoromycetidae</taxon>
        <taxon>Lecanorales</taxon>
        <taxon>Lecanorineae</taxon>
        <taxon>Stereocaulaceae</taxon>
        <taxon>Lepraria</taxon>
    </lineage>
</organism>
<gene>
    <name evidence="2" type="ORF">ABVK25_002505</name>
</gene>
<evidence type="ECO:0000313" key="3">
    <source>
        <dbReference type="Proteomes" id="UP001590951"/>
    </source>
</evidence>
<evidence type="ECO:0000256" key="1">
    <source>
        <dbReference type="SAM" id="MobiDB-lite"/>
    </source>
</evidence>
<dbReference type="EMBL" id="JBHFEH010000005">
    <property type="protein sequence ID" value="KAL2057452.1"/>
    <property type="molecule type" value="Genomic_DNA"/>
</dbReference>
<feature type="compositionally biased region" description="Pro residues" evidence="1">
    <location>
        <begin position="301"/>
        <end position="321"/>
    </location>
</feature>
<feature type="compositionally biased region" description="Basic and acidic residues" evidence="1">
    <location>
        <begin position="324"/>
        <end position="342"/>
    </location>
</feature>
<feature type="region of interest" description="Disordered" evidence="1">
    <location>
        <begin position="256"/>
        <end position="347"/>
    </location>
</feature>
<accession>A0ABR4BJ69</accession>
<reference evidence="2 3" key="1">
    <citation type="submission" date="2024-09" db="EMBL/GenBank/DDBJ databases">
        <title>Rethinking Asexuality: The Enigmatic Case of Functional Sexual Genes in Lepraria (Stereocaulaceae).</title>
        <authorList>
            <person name="Doellman M."/>
            <person name="Sun Y."/>
            <person name="Barcenas-Pena A."/>
            <person name="Lumbsch H.T."/>
            <person name="Grewe F."/>
        </authorList>
    </citation>
    <scope>NUCLEOTIDE SEQUENCE [LARGE SCALE GENOMIC DNA]</scope>
    <source>
        <strain evidence="2 3">Grewe 0041</strain>
    </source>
</reference>
<dbReference type="Proteomes" id="UP001590951">
    <property type="component" value="Unassembled WGS sequence"/>
</dbReference>
<protein>
    <submittedName>
        <fullName evidence="2">Uncharacterized protein</fullName>
    </submittedName>
</protein>
<comment type="caution">
    <text evidence="2">The sequence shown here is derived from an EMBL/GenBank/DDBJ whole genome shotgun (WGS) entry which is preliminary data.</text>
</comment>
<name>A0ABR4BJ69_9LECA</name>
<evidence type="ECO:0000313" key="2">
    <source>
        <dbReference type="EMBL" id="KAL2057452.1"/>
    </source>
</evidence>
<sequence>MTGLSVMKRDFRNQLQATATQRTRSIPETTWNTYADGGQRTIKLTQSCADASCELTRKQERFHFGDFEIYRKYKGDGQIIQLESHTLSISDSSDRTSLIEIVTKGNEKGPPMLTRYQLGNHLGSAVLELSENAEIVTYKEYYPTVEAISVFKKRARQGRRFLILRTSLLRAMTRPLDTPDPGGVAAGGPNLYQFVRSNPITFKDSDGGFAFLIPPVAYGTWTAGEIVVGAIVGTVVFISASFTAHAAYDRLKREFSTDPWDNTDRVTTFDPRPAPEFDIPGPPPPVVPPQDKGTPNYLPTIPVPIAPPKAPPKTVPKPKPQSPTKKEVPKEELPKGKPKESENSSADDSEIGCLIWELLKITAKVIAKLMKDRPNWNNPEWHHTIPQAYRAKFAARKFILISMRRRMRGLFRGGCIS</sequence>